<sequence>MADTFPHTAAPPQGISPPLMTAQVLQQTLHALHLLLAEPPHSHAGTWSQQRQRALLWRNRQHLPLLAGFRADGSVDVLFDAMRLTAP</sequence>
<dbReference type="Proteomes" id="UP000199766">
    <property type="component" value="Unassembled WGS sequence"/>
</dbReference>
<gene>
    <name evidence="1" type="ORF">SAMN02982919_01878</name>
</gene>
<keyword evidence="2" id="KW-1185">Reference proteome</keyword>
<dbReference type="EMBL" id="FOGD01000005">
    <property type="protein sequence ID" value="SER18973.1"/>
    <property type="molecule type" value="Genomic_DNA"/>
</dbReference>
<evidence type="ECO:0000313" key="2">
    <source>
        <dbReference type="Proteomes" id="UP000199766"/>
    </source>
</evidence>
<dbReference type="RefSeq" id="WP_091456413.1">
    <property type="nucleotide sequence ID" value="NZ_FOGD01000005.1"/>
</dbReference>
<dbReference type="AlphaFoldDB" id="A0A1H9M772"/>
<name>A0A1H9M772_9BURK</name>
<reference evidence="1 2" key="1">
    <citation type="submission" date="2016-10" db="EMBL/GenBank/DDBJ databases">
        <authorList>
            <person name="de Groot N.N."/>
        </authorList>
    </citation>
    <scope>NUCLEOTIDE SEQUENCE [LARGE SCALE GENOMIC DNA]</scope>
    <source>
        <strain evidence="1 2">ATCC 35958</strain>
    </source>
</reference>
<proteinExistence type="predicted"/>
<organism evidence="1 2">
    <name type="scientific">Giesbergeria anulus</name>
    <dbReference type="NCBI Taxonomy" id="180197"/>
    <lineage>
        <taxon>Bacteria</taxon>
        <taxon>Pseudomonadati</taxon>
        <taxon>Pseudomonadota</taxon>
        <taxon>Betaproteobacteria</taxon>
        <taxon>Burkholderiales</taxon>
        <taxon>Comamonadaceae</taxon>
        <taxon>Giesbergeria</taxon>
    </lineage>
</organism>
<protein>
    <submittedName>
        <fullName evidence="1">Uncharacterized protein</fullName>
    </submittedName>
</protein>
<evidence type="ECO:0000313" key="1">
    <source>
        <dbReference type="EMBL" id="SER18973.1"/>
    </source>
</evidence>
<accession>A0A1H9M772</accession>